<evidence type="ECO:0000313" key="14">
    <source>
        <dbReference type="EMBL" id="CAD7627753.1"/>
    </source>
</evidence>
<keyword evidence="10 12" id="KW-0739">Sodium transport</keyword>
<keyword evidence="3 12" id="KW-0813">Transport</keyword>
<keyword evidence="7" id="KW-0915">Sodium</keyword>
<keyword evidence="5 12" id="KW-0812">Transmembrane</keyword>
<evidence type="ECO:0000256" key="2">
    <source>
        <dbReference type="ARBA" id="ARBA00007193"/>
    </source>
</evidence>
<keyword evidence="6 13" id="KW-1133">Transmembrane helix</keyword>
<feature type="transmembrane region" description="Helical" evidence="13">
    <location>
        <begin position="9"/>
        <end position="28"/>
    </location>
</feature>
<evidence type="ECO:0000256" key="13">
    <source>
        <dbReference type="SAM" id="Phobius"/>
    </source>
</evidence>
<evidence type="ECO:0000256" key="12">
    <source>
        <dbReference type="RuleBase" id="RU000679"/>
    </source>
</evidence>
<protein>
    <submittedName>
        <fullName evidence="14">Uncharacterized protein</fullName>
    </submittedName>
</protein>
<dbReference type="Pfam" id="PF00858">
    <property type="entry name" value="ASC"/>
    <property type="match status" value="1"/>
</dbReference>
<dbReference type="EMBL" id="CAJPIZ010005015">
    <property type="protein sequence ID" value="CAG2108183.1"/>
    <property type="molecule type" value="Genomic_DNA"/>
</dbReference>
<keyword evidence="4 12" id="KW-0894">Sodium channel</keyword>
<dbReference type="PROSITE" id="PS51257">
    <property type="entry name" value="PROKAR_LIPOPROTEIN"/>
    <property type="match status" value="1"/>
</dbReference>
<feature type="transmembrane region" description="Helical" evidence="13">
    <location>
        <begin position="317"/>
        <end position="337"/>
    </location>
</feature>
<evidence type="ECO:0000313" key="15">
    <source>
        <dbReference type="Proteomes" id="UP000759131"/>
    </source>
</evidence>
<dbReference type="AlphaFoldDB" id="A0A7R9KT65"/>
<evidence type="ECO:0000256" key="1">
    <source>
        <dbReference type="ARBA" id="ARBA00004141"/>
    </source>
</evidence>
<keyword evidence="11 12" id="KW-0407">Ion channel</keyword>
<evidence type="ECO:0000256" key="4">
    <source>
        <dbReference type="ARBA" id="ARBA00022461"/>
    </source>
</evidence>
<keyword evidence="9 13" id="KW-0472">Membrane</keyword>
<dbReference type="InterPro" id="IPR001873">
    <property type="entry name" value="ENaC"/>
</dbReference>
<organism evidence="14">
    <name type="scientific">Medioppia subpectinata</name>
    <dbReference type="NCBI Taxonomy" id="1979941"/>
    <lineage>
        <taxon>Eukaryota</taxon>
        <taxon>Metazoa</taxon>
        <taxon>Ecdysozoa</taxon>
        <taxon>Arthropoda</taxon>
        <taxon>Chelicerata</taxon>
        <taxon>Arachnida</taxon>
        <taxon>Acari</taxon>
        <taxon>Acariformes</taxon>
        <taxon>Sarcoptiformes</taxon>
        <taxon>Oribatida</taxon>
        <taxon>Brachypylina</taxon>
        <taxon>Oppioidea</taxon>
        <taxon>Oppiidae</taxon>
        <taxon>Medioppia</taxon>
    </lineage>
</organism>
<comment type="similarity">
    <text evidence="2 12">Belongs to the amiloride-sensitive sodium channel (TC 1.A.6) family.</text>
</comment>
<evidence type="ECO:0000256" key="9">
    <source>
        <dbReference type="ARBA" id="ARBA00023136"/>
    </source>
</evidence>
<sequence>MLVDKINNLVVRAIVCLALLIGCIWHIVNVSVIYFRYETTVSVVLKKAQVVELPSFTICTNISYAVDADYLRHRYPNDTALANITDTNENKWQYNQYLYNLTLEEQLLNGTIGANRQNLSQLADNEKYRVDHDVMFRDNAFALIWFVLNVKYLQDVTIYMHDRREPFVGNIGGQLTYLDVDHQNYGYSTFSYKMIDIKQLPSPYQTQCVDYPLLGYRSHTHSVGQCRAKYYRDHFAGWQPDMIYRDEYYDKQLAADCAHQIGRRPDCHSVYYTMNKVYSHQRVNNSNDSAYFSVSFNMPAGTITRYVHSPRMELAEYMGYIGGVSGLWFGLNILAFYDI</sequence>
<gene>
    <name evidence="14" type="ORF">OSB1V03_LOCUS8178</name>
</gene>
<keyword evidence="8 12" id="KW-0406">Ion transport</keyword>
<comment type="subcellular location">
    <subcellularLocation>
        <location evidence="1">Membrane</location>
        <topology evidence="1">Multi-pass membrane protein</topology>
    </subcellularLocation>
</comment>
<evidence type="ECO:0000256" key="8">
    <source>
        <dbReference type="ARBA" id="ARBA00023065"/>
    </source>
</evidence>
<evidence type="ECO:0000256" key="5">
    <source>
        <dbReference type="ARBA" id="ARBA00022692"/>
    </source>
</evidence>
<dbReference type="OrthoDB" id="6412745at2759"/>
<dbReference type="GO" id="GO:0005272">
    <property type="term" value="F:sodium channel activity"/>
    <property type="evidence" value="ECO:0007669"/>
    <property type="project" value="UniProtKB-KW"/>
</dbReference>
<reference evidence="14" key="1">
    <citation type="submission" date="2020-11" db="EMBL/GenBank/DDBJ databases">
        <authorList>
            <person name="Tran Van P."/>
        </authorList>
    </citation>
    <scope>NUCLEOTIDE SEQUENCE</scope>
</reference>
<keyword evidence="15" id="KW-1185">Reference proteome</keyword>
<dbReference type="GO" id="GO:0016020">
    <property type="term" value="C:membrane"/>
    <property type="evidence" value="ECO:0007669"/>
    <property type="project" value="UniProtKB-SubCell"/>
</dbReference>
<evidence type="ECO:0000256" key="6">
    <source>
        <dbReference type="ARBA" id="ARBA00022989"/>
    </source>
</evidence>
<evidence type="ECO:0000256" key="10">
    <source>
        <dbReference type="ARBA" id="ARBA00023201"/>
    </source>
</evidence>
<dbReference type="Proteomes" id="UP000759131">
    <property type="component" value="Unassembled WGS sequence"/>
</dbReference>
<proteinExistence type="inferred from homology"/>
<evidence type="ECO:0000256" key="7">
    <source>
        <dbReference type="ARBA" id="ARBA00023053"/>
    </source>
</evidence>
<evidence type="ECO:0000256" key="3">
    <source>
        <dbReference type="ARBA" id="ARBA00022448"/>
    </source>
</evidence>
<evidence type="ECO:0000256" key="11">
    <source>
        <dbReference type="ARBA" id="ARBA00023303"/>
    </source>
</evidence>
<feature type="non-terminal residue" evidence="14">
    <location>
        <position position="1"/>
    </location>
</feature>
<dbReference type="EMBL" id="OC859590">
    <property type="protein sequence ID" value="CAD7627753.1"/>
    <property type="molecule type" value="Genomic_DNA"/>
</dbReference>
<name>A0A7R9KT65_9ACAR</name>
<accession>A0A7R9KT65</accession>